<keyword evidence="2" id="KW-1185">Reference proteome</keyword>
<name>A0A814QBW4_9BILA</name>
<comment type="caution">
    <text evidence="1">The sequence shown here is derived from an EMBL/GenBank/DDBJ whole genome shotgun (WGS) entry which is preliminary data.</text>
</comment>
<evidence type="ECO:0000313" key="1">
    <source>
        <dbReference type="EMBL" id="CAF1118235.1"/>
    </source>
</evidence>
<organism evidence="1 2">
    <name type="scientific">Brachionus calyciflorus</name>
    <dbReference type="NCBI Taxonomy" id="104777"/>
    <lineage>
        <taxon>Eukaryota</taxon>
        <taxon>Metazoa</taxon>
        <taxon>Spiralia</taxon>
        <taxon>Gnathifera</taxon>
        <taxon>Rotifera</taxon>
        <taxon>Eurotatoria</taxon>
        <taxon>Monogononta</taxon>
        <taxon>Pseudotrocha</taxon>
        <taxon>Ploima</taxon>
        <taxon>Brachionidae</taxon>
        <taxon>Brachionus</taxon>
    </lineage>
</organism>
<evidence type="ECO:0000313" key="2">
    <source>
        <dbReference type="Proteomes" id="UP000663879"/>
    </source>
</evidence>
<reference evidence="1" key="1">
    <citation type="submission" date="2021-02" db="EMBL/GenBank/DDBJ databases">
        <authorList>
            <person name="Nowell W R."/>
        </authorList>
    </citation>
    <scope>NUCLEOTIDE SEQUENCE</scope>
    <source>
        <strain evidence="1">Ploen Becks lab</strain>
    </source>
</reference>
<dbReference type="AlphaFoldDB" id="A0A814QBW4"/>
<proteinExistence type="predicted"/>
<gene>
    <name evidence="1" type="ORF">OXX778_LOCUS21929</name>
</gene>
<sequence>MFRVTILKSQGVSVCDRPPMLPIIINNIDSSVDIENGVKQLIEFRNRYGIVDTERIYKHDKSPNFSIKANVLTLLNLLRLIRDGIHLDFTGMRMLNQQNYARAKCGNPSHIQRECKNLEKCLRCGDYKRMITACKNEAKCLNCKGNHQCNNNTYALLVNKTI</sequence>
<dbReference type="Proteomes" id="UP000663879">
    <property type="component" value="Unassembled WGS sequence"/>
</dbReference>
<dbReference type="EMBL" id="CAJNOC010008632">
    <property type="protein sequence ID" value="CAF1118235.1"/>
    <property type="molecule type" value="Genomic_DNA"/>
</dbReference>
<accession>A0A814QBW4</accession>
<dbReference type="OrthoDB" id="6629358at2759"/>
<protein>
    <submittedName>
        <fullName evidence="1">Uncharacterized protein</fullName>
    </submittedName>
</protein>